<dbReference type="OrthoDB" id="265717at2759"/>
<evidence type="ECO:0008006" key="3">
    <source>
        <dbReference type="Google" id="ProtNLM"/>
    </source>
</evidence>
<dbReference type="RefSeq" id="XP_007840330.1">
    <property type="nucleotide sequence ID" value="XM_007842139.1"/>
</dbReference>
<keyword evidence="2" id="KW-1185">Reference proteome</keyword>
<dbReference type="PANTHER" id="PTHR40257:SF1">
    <property type="entry name" value="DUF1330 DOMAIN-CONTAINING PROTEIN"/>
    <property type="match status" value="1"/>
</dbReference>
<proteinExistence type="predicted"/>
<evidence type="ECO:0000313" key="1">
    <source>
        <dbReference type="EMBL" id="ETS75074.1"/>
    </source>
</evidence>
<gene>
    <name evidence="1" type="ORF">PFICI_13558</name>
</gene>
<name>W3WMS8_PESFW</name>
<reference evidence="2" key="1">
    <citation type="journal article" date="2015" name="BMC Genomics">
        <title>Genomic and transcriptomic analysis of the endophytic fungus Pestalotiopsis fici reveals its lifestyle and high potential for synthesis of natural products.</title>
        <authorList>
            <person name="Wang X."/>
            <person name="Zhang X."/>
            <person name="Liu L."/>
            <person name="Xiang M."/>
            <person name="Wang W."/>
            <person name="Sun X."/>
            <person name="Che Y."/>
            <person name="Guo L."/>
            <person name="Liu G."/>
            <person name="Guo L."/>
            <person name="Wang C."/>
            <person name="Yin W.B."/>
            <person name="Stadler M."/>
            <person name="Zhang X."/>
            <person name="Liu X."/>
        </authorList>
    </citation>
    <scope>NUCLEOTIDE SEQUENCE [LARGE SCALE GENOMIC DNA]</scope>
    <source>
        <strain evidence="2">W106-1 / CGMCC3.15140</strain>
    </source>
</reference>
<accession>W3WMS8</accession>
<dbReference type="KEGG" id="pfy:PFICI_13558"/>
<dbReference type="Gene3D" id="3.30.70.100">
    <property type="match status" value="1"/>
</dbReference>
<dbReference type="AlphaFoldDB" id="W3WMS8"/>
<dbReference type="EMBL" id="KI912119">
    <property type="protein sequence ID" value="ETS75074.1"/>
    <property type="molecule type" value="Genomic_DNA"/>
</dbReference>
<dbReference type="eggNOG" id="ENOG502RYGD">
    <property type="taxonomic scope" value="Eukaryota"/>
</dbReference>
<dbReference type="HOGENOM" id="CLU_085773_0_0_1"/>
<dbReference type="PANTHER" id="PTHR40257">
    <property type="match status" value="1"/>
</dbReference>
<dbReference type="OMA" id="ARNIHWD"/>
<dbReference type="InParanoid" id="W3WMS8"/>
<protein>
    <recommendedName>
        <fullName evidence="3">DUF1330 domain-containing protein</fullName>
    </recommendedName>
</protein>
<dbReference type="Proteomes" id="UP000030651">
    <property type="component" value="Unassembled WGS sequence"/>
</dbReference>
<dbReference type="GeneID" id="19278571"/>
<organism evidence="1 2">
    <name type="scientific">Pestalotiopsis fici (strain W106-1 / CGMCC3.15140)</name>
    <dbReference type="NCBI Taxonomy" id="1229662"/>
    <lineage>
        <taxon>Eukaryota</taxon>
        <taxon>Fungi</taxon>
        <taxon>Dikarya</taxon>
        <taxon>Ascomycota</taxon>
        <taxon>Pezizomycotina</taxon>
        <taxon>Sordariomycetes</taxon>
        <taxon>Xylariomycetidae</taxon>
        <taxon>Amphisphaeriales</taxon>
        <taxon>Sporocadaceae</taxon>
        <taxon>Pestalotiopsis</taxon>
    </lineage>
</organism>
<evidence type="ECO:0000313" key="2">
    <source>
        <dbReference type="Proteomes" id="UP000030651"/>
    </source>
</evidence>
<sequence>MVVCNLHVVALKSGTSPAAFLAKIRQHDMKPIFQAQVLRWMILPTHNSAGHLLNRNLRWDLVLGLDASTSIPSALQPVIEAIWTVSCGASARVLADYSKRNAALLKPEPGSVPQVELPDVSQSSNSQNLEFSPELGEWISTMPPALQNHPVSMLNLLAFNEGKKDDYVRYGKEFSSRVGARYGGNVKIAARVVDGEGQRARDEGWDEIAFVHYPTVKHFAAMSASREYQEVNQQYRLGALKDTFILCTVEIDDHGELAGGRAALERL</sequence>